<feature type="transmembrane region" description="Helical" evidence="7">
    <location>
        <begin position="233"/>
        <end position="255"/>
    </location>
</feature>
<reference evidence="10 11" key="1">
    <citation type="submission" date="2013-08" db="EMBL/GenBank/DDBJ databases">
        <title>Genome sequencing of Cellulomonas bogoriensis 69B4.</title>
        <authorList>
            <person name="Chen F."/>
            <person name="Li Y."/>
            <person name="Wang G."/>
        </authorList>
    </citation>
    <scope>NUCLEOTIDE SEQUENCE [LARGE SCALE GENOMIC DNA]</scope>
    <source>
        <strain evidence="10 11">69B4</strain>
    </source>
</reference>
<dbReference type="CDD" id="cd06261">
    <property type="entry name" value="TM_PBP2"/>
    <property type="match status" value="1"/>
</dbReference>
<evidence type="ECO:0000259" key="9">
    <source>
        <dbReference type="PROSITE" id="PS50928"/>
    </source>
</evidence>
<dbReference type="InterPro" id="IPR000515">
    <property type="entry name" value="MetI-like"/>
</dbReference>
<evidence type="ECO:0000313" key="11">
    <source>
        <dbReference type="Proteomes" id="UP000054314"/>
    </source>
</evidence>
<evidence type="ECO:0000256" key="5">
    <source>
        <dbReference type="ARBA" id="ARBA00022989"/>
    </source>
</evidence>
<protein>
    <submittedName>
        <fullName evidence="10">Sugar ABC transporter permease</fullName>
    </submittedName>
</protein>
<name>A0A0A0BY21_9CELL</name>
<dbReference type="PANTHER" id="PTHR43744:SF12">
    <property type="entry name" value="ABC TRANSPORTER PERMEASE PROTEIN MG189-RELATED"/>
    <property type="match status" value="1"/>
</dbReference>
<comment type="similarity">
    <text evidence="7">Belongs to the binding-protein-dependent transport system permease family.</text>
</comment>
<evidence type="ECO:0000256" key="1">
    <source>
        <dbReference type="ARBA" id="ARBA00004651"/>
    </source>
</evidence>
<dbReference type="GO" id="GO:0055085">
    <property type="term" value="P:transmembrane transport"/>
    <property type="evidence" value="ECO:0007669"/>
    <property type="project" value="InterPro"/>
</dbReference>
<evidence type="ECO:0000256" key="2">
    <source>
        <dbReference type="ARBA" id="ARBA00022448"/>
    </source>
</evidence>
<accession>A0A0A0BY21</accession>
<dbReference type="Gene3D" id="1.10.3720.10">
    <property type="entry name" value="MetI-like"/>
    <property type="match status" value="1"/>
</dbReference>
<dbReference type="EMBL" id="AXCZ01000053">
    <property type="protein sequence ID" value="KGM13263.1"/>
    <property type="molecule type" value="Genomic_DNA"/>
</dbReference>
<proteinExistence type="inferred from homology"/>
<keyword evidence="4 7" id="KW-0812">Transmembrane</keyword>
<dbReference type="PANTHER" id="PTHR43744">
    <property type="entry name" value="ABC TRANSPORTER PERMEASE PROTEIN MG189-RELATED-RELATED"/>
    <property type="match status" value="1"/>
</dbReference>
<feature type="transmembrane region" description="Helical" evidence="7">
    <location>
        <begin position="291"/>
        <end position="312"/>
    </location>
</feature>
<dbReference type="Proteomes" id="UP000054314">
    <property type="component" value="Unassembled WGS sequence"/>
</dbReference>
<dbReference type="RefSeq" id="WP_198025990.1">
    <property type="nucleotide sequence ID" value="NZ_AXCZ01000053.1"/>
</dbReference>
<dbReference type="GO" id="GO:0005886">
    <property type="term" value="C:plasma membrane"/>
    <property type="evidence" value="ECO:0007669"/>
    <property type="project" value="UniProtKB-SubCell"/>
</dbReference>
<comment type="subcellular location">
    <subcellularLocation>
        <location evidence="1 7">Cell membrane</location>
        <topology evidence="1 7">Multi-pass membrane protein</topology>
    </subcellularLocation>
</comment>
<feature type="transmembrane region" description="Helical" evidence="7">
    <location>
        <begin position="126"/>
        <end position="148"/>
    </location>
</feature>
<keyword evidence="11" id="KW-1185">Reference proteome</keyword>
<evidence type="ECO:0000256" key="6">
    <source>
        <dbReference type="ARBA" id="ARBA00023136"/>
    </source>
</evidence>
<feature type="region of interest" description="Disordered" evidence="8">
    <location>
        <begin position="1"/>
        <end position="37"/>
    </location>
</feature>
<keyword evidence="2 7" id="KW-0813">Transport</keyword>
<evidence type="ECO:0000256" key="3">
    <source>
        <dbReference type="ARBA" id="ARBA00022475"/>
    </source>
</evidence>
<dbReference type="AlphaFoldDB" id="A0A0A0BY21"/>
<keyword evidence="5 7" id="KW-1133">Transmembrane helix</keyword>
<evidence type="ECO:0000256" key="4">
    <source>
        <dbReference type="ARBA" id="ARBA00022692"/>
    </source>
</evidence>
<gene>
    <name evidence="10" type="ORF">N869_10840</name>
</gene>
<feature type="compositionally biased region" description="Low complexity" evidence="8">
    <location>
        <begin position="9"/>
        <end position="23"/>
    </location>
</feature>
<evidence type="ECO:0000256" key="7">
    <source>
        <dbReference type="RuleBase" id="RU363032"/>
    </source>
</evidence>
<feature type="transmembrane region" description="Helical" evidence="7">
    <location>
        <begin position="190"/>
        <end position="207"/>
    </location>
</feature>
<sequence length="327" mass="34839">MSTSGTAVTGDAPTTGMAGATPTKEIRPTDGSPRRKAALLGRSPQDTSAGFWNYLLLITAILGSAFPLYWMFVVATGTDATLARIPPQVVPGDNFLHNVGVVLGNVSEQGRSYANAQFASSMVNSVIVTTLVTAGMLFFCSLAGFAFAKLKFKGRDKLMVIVILTLTIPNQLGVVALYIIISQFGWEGQLVSVIVPGLVTAFGVFYMRQFIQDSVPDELIESARVDGASTFRVYWNLVLPIVRPALGVLGLLTAVGTWNEFQWALIALGGTDNKTIGVALSDLASGNYVRYRIVLAGSFLATLPLILLLFVAGKQIVRGIMEGAVKA</sequence>
<comment type="caution">
    <text evidence="10">The sequence shown here is derived from an EMBL/GenBank/DDBJ whole genome shotgun (WGS) entry which is preliminary data.</text>
</comment>
<organism evidence="10 11">
    <name type="scientific">Cellulomonas bogoriensis 69B4 = DSM 16987</name>
    <dbReference type="NCBI Taxonomy" id="1386082"/>
    <lineage>
        <taxon>Bacteria</taxon>
        <taxon>Bacillati</taxon>
        <taxon>Actinomycetota</taxon>
        <taxon>Actinomycetes</taxon>
        <taxon>Micrococcales</taxon>
        <taxon>Cellulomonadaceae</taxon>
        <taxon>Cellulomonas</taxon>
    </lineage>
</organism>
<keyword evidence="6 7" id="KW-0472">Membrane</keyword>
<evidence type="ECO:0000313" key="10">
    <source>
        <dbReference type="EMBL" id="KGM13263.1"/>
    </source>
</evidence>
<keyword evidence="3" id="KW-1003">Cell membrane</keyword>
<feature type="transmembrane region" description="Helical" evidence="7">
    <location>
        <begin position="160"/>
        <end position="184"/>
    </location>
</feature>
<dbReference type="SUPFAM" id="SSF161098">
    <property type="entry name" value="MetI-like"/>
    <property type="match status" value="1"/>
</dbReference>
<dbReference type="Pfam" id="PF00528">
    <property type="entry name" value="BPD_transp_1"/>
    <property type="match status" value="1"/>
</dbReference>
<dbReference type="PROSITE" id="PS50928">
    <property type="entry name" value="ABC_TM1"/>
    <property type="match status" value="1"/>
</dbReference>
<evidence type="ECO:0000256" key="8">
    <source>
        <dbReference type="SAM" id="MobiDB-lite"/>
    </source>
</evidence>
<dbReference type="InterPro" id="IPR035906">
    <property type="entry name" value="MetI-like_sf"/>
</dbReference>
<feature type="domain" description="ABC transmembrane type-1" evidence="9">
    <location>
        <begin position="122"/>
        <end position="312"/>
    </location>
</feature>
<feature type="transmembrane region" description="Helical" evidence="7">
    <location>
        <begin position="51"/>
        <end position="72"/>
    </location>
</feature>